<evidence type="ECO:0000256" key="1">
    <source>
        <dbReference type="ARBA" id="ARBA00004651"/>
    </source>
</evidence>
<reference evidence="9 10" key="1">
    <citation type="submission" date="2019-04" db="EMBL/GenBank/DDBJ databases">
        <title>Pedobacter sp. RP-1-16 sp. nov., isolated from Arctic soil.</title>
        <authorList>
            <person name="Dahal R.H."/>
            <person name="Kim D.-U."/>
        </authorList>
    </citation>
    <scope>NUCLEOTIDE SEQUENCE [LARGE SCALE GENOMIC DNA]</scope>
    <source>
        <strain evidence="9 10">RP-1-16</strain>
    </source>
</reference>
<evidence type="ECO:0000256" key="7">
    <source>
        <dbReference type="ARBA" id="ARBA00023136"/>
    </source>
</evidence>
<dbReference type="EMBL" id="SWDX01000001">
    <property type="protein sequence ID" value="TKC65611.1"/>
    <property type="molecule type" value="Genomic_DNA"/>
</dbReference>
<organism evidence="9 10">
    <name type="scientific">Pedobacter hiemivivus</name>
    <dbReference type="NCBI Taxonomy" id="2530454"/>
    <lineage>
        <taxon>Bacteria</taxon>
        <taxon>Pseudomonadati</taxon>
        <taxon>Bacteroidota</taxon>
        <taxon>Sphingobacteriia</taxon>
        <taxon>Sphingobacteriales</taxon>
        <taxon>Sphingobacteriaceae</taxon>
        <taxon>Pedobacter</taxon>
    </lineage>
</organism>
<dbReference type="EC" id="3.4.22.-" evidence="9"/>
<evidence type="ECO:0000256" key="8">
    <source>
        <dbReference type="SAM" id="Phobius"/>
    </source>
</evidence>
<evidence type="ECO:0000256" key="2">
    <source>
        <dbReference type="ARBA" id="ARBA00022475"/>
    </source>
</evidence>
<feature type="transmembrane region" description="Helical" evidence="8">
    <location>
        <begin position="100"/>
        <end position="128"/>
    </location>
</feature>
<keyword evidence="7 8" id="KW-0472">Membrane</keyword>
<dbReference type="Proteomes" id="UP000309594">
    <property type="component" value="Unassembled WGS sequence"/>
</dbReference>
<keyword evidence="6 8" id="KW-1133">Transmembrane helix</keyword>
<keyword evidence="2" id="KW-1003">Cell membrane</keyword>
<comment type="subcellular location">
    <subcellularLocation>
        <location evidence="1">Cell membrane</location>
        <topology evidence="1">Multi-pass membrane protein</topology>
    </subcellularLocation>
</comment>
<evidence type="ECO:0000313" key="9">
    <source>
        <dbReference type="EMBL" id="TKC65611.1"/>
    </source>
</evidence>
<evidence type="ECO:0000256" key="6">
    <source>
        <dbReference type="ARBA" id="ARBA00022989"/>
    </source>
</evidence>
<accession>A0A4U1GMF7</accession>
<dbReference type="NCBIfam" id="TIGR04178">
    <property type="entry name" value="exo_archaeo"/>
    <property type="match status" value="1"/>
</dbReference>
<feature type="transmembrane region" description="Helical" evidence="8">
    <location>
        <begin position="148"/>
        <end position="166"/>
    </location>
</feature>
<keyword evidence="4 8" id="KW-0812">Transmembrane</keyword>
<dbReference type="GO" id="GO:0006508">
    <property type="term" value="P:proteolysis"/>
    <property type="evidence" value="ECO:0007669"/>
    <property type="project" value="UniProtKB-KW"/>
</dbReference>
<evidence type="ECO:0000256" key="4">
    <source>
        <dbReference type="ARBA" id="ARBA00022692"/>
    </source>
</evidence>
<dbReference type="GO" id="GO:0008233">
    <property type="term" value="F:peptidase activity"/>
    <property type="evidence" value="ECO:0007669"/>
    <property type="project" value="UniProtKB-KW"/>
</dbReference>
<gene>
    <name evidence="9" type="primary">xrtK</name>
    <name evidence="9" type="ORF">FBD94_03445</name>
</gene>
<dbReference type="InterPro" id="IPR026392">
    <property type="entry name" value="Exo/Archaeosortase_dom"/>
</dbReference>
<comment type="caution">
    <text evidence="9">The sequence shown here is derived from an EMBL/GenBank/DDBJ whole genome shotgun (WGS) entry which is preliminary data.</text>
</comment>
<name>A0A4U1GMF7_9SPHI</name>
<dbReference type="InterPro" id="IPR027551">
    <property type="entry name" value="Exosort_XrtK"/>
</dbReference>
<dbReference type="AlphaFoldDB" id="A0A4U1GMF7"/>
<sequence>MDISKNSFFYALGILLFGIFKIAYTQMDANDLFFILLPTDKIISVLTNSQGSFLNGLGYFHQDLNILIEKSCSGFNFLILSFIIGYFISINHFHSRRSKYLLIPLSLLLSWILTLFVNTSRIIIAILLNKLIKPQLQVGTWLHQAEGTFVYLFFLILFYKTLNYLLTKYSPINEKLA</sequence>
<dbReference type="InterPro" id="IPR019127">
    <property type="entry name" value="Exosortase"/>
</dbReference>
<dbReference type="Pfam" id="PF09721">
    <property type="entry name" value="Exosortase_EpsH"/>
    <property type="match status" value="1"/>
</dbReference>
<evidence type="ECO:0000256" key="3">
    <source>
        <dbReference type="ARBA" id="ARBA00022670"/>
    </source>
</evidence>
<keyword evidence="3" id="KW-0645">Protease</keyword>
<keyword evidence="5 9" id="KW-0378">Hydrolase</keyword>
<proteinExistence type="predicted"/>
<feature type="transmembrane region" description="Helical" evidence="8">
    <location>
        <begin position="7"/>
        <end position="24"/>
    </location>
</feature>
<evidence type="ECO:0000313" key="10">
    <source>
        <dbReference type="Proteomes" id="UP000309594"/>
    </source>
</evidence>
<protein>
    <submittedName>
        <fullName evidence="9">Exosortase K</fullName>
        <ecNumber evidence="9">3.4.22.-</ecNumber>
    </submittedName>
</protein>
<dbReference type="RefSeq" id="WP_136879067.1">
    <property type="nucleotide sequence ID" value="NZ_SWDX01000001.1"/>
</dbReference>
<dbReference type="GO" id="GO:0005886">
    <property type="term" value="C:plasma membrane"/>
    <property type="evidence" value="ECO:0007669"/>
    <property type="project" value="UniProtKB-SubCell"/>
</dbReference>
<feature type="transmembrane region" description="Helical" evidence="8">
    <location>
        <begin position="74"/>
        <end position="93"/>
    </location>
</feature>
<dbReference type="NCBIfam" id="TIGR04287">
    <property type="entry name" value="exosort_XrtK"/>
    <property type="match status" value="1"/>
</dbReference>
<evidence type="ECO:0000256" key="5">
    <source>
        <dbReference type="ARBA" id="ARBA00022801"/>
    </source>
</evidence>